<evidence type="ECO:0000313" key="3">
    <source>
        <dbReference type="Proteomes" id="UP001066276"/>
    </source>
</evidence>
<proteinExistence type="predicted"/>
<gene>
    <name evidence="2" type="ORF">NDU88_005721</name>
</gene>
<evidence type="ECO:0000259" key="1">
    <source>
        <dbReference type="Pfam" id="PF11560"/>
    </source>
</evidence>
<comment type="caution">
    <text evidence="2">The sequence shown here is derived from an EMBL/GenBank/DDBJ whole genome shotgun (WGS) entry which is preliminary data.</text>
</comment>
<accession>A0AAV7MKA4</accession>
<protein>
    <recommendedName>
        <fullName evidence="1">Lamina-associated polypeptide 2 alpha C-terminal domain-containing protein</fullName>
    </recommendedName>
</protein>
<evidence type="ECO:0000313" key="2">
    <source>
        <dbReference type="EMBL" id="KAJ1100640.1"/>
    </source>
</evidence>
<dbReference type="InterPro" id="IPR021623">
    <property type="entry name" value="LAP2alpha_C"/>
</dbReference>
<keyword evidence="3" id="KW-1185">Reference proteome</keyword>
<dbReference type="Proteomes" id="UP001066276">
    <property type="component" value="Chromosome 10"/>
</dbReference>
<dbReference type="AlphaFoldDB" id="A0AAV7MKA4"/>
<sequence length="166" mass="18057">MGVLCVCTASPGVPAGALVNSTDPIDKKIEAALKKSHFGLSLSLRSEIYGIYTCLSLVKDFQLLASAIQDGEDFSDLLSRMAIQAKFLSDIAFDSLRASAMATTGSVSAERHLHLRGWRVDSAQKNLLLCVPFGGSKLFEDELEQVLKKSFKSPKHVQPFSQKPKV</sequence>
<organism evidence="2 3">
    <name type="scientific">Pleurodeles waltl</name>
    <name type="common">Iberian ribbed newt</name>
    <dbReference type="NCBI Taxonomy" id="8319"/>
    <lineage>
        <taxon>Eukaryota</taxon>
        <taxon>Metazoa</taxon>
        <taxon>Chordata</taxon>
        <taxon>Craniata</taxon>
        <taxon>Vertebrata</taxon>
        <taxon>Euteleostomi</taxon>
        <taxon>Amphibia</taxon>
        <taxon>Batrachia</taxon>
        <taxon>Caudata</taxon>
        <taxon>Salamandroidea</taxon>
        <taxon>Salamandridae</taxon>
        <taxon>Pleurodelinae</taxon>
        <taxon>Pleurodeles</taxon>
    </lineage>
</organism>
<reference evidence="2" key="1">
    <citation type="journal article" date="2022" name="bioRxiv">
        <title>Sequencing and chromosome-scale assembly of the giantPleurodeles waltlgenome.</title>
        <authorList>
            <person name="Brown T."/>
            <person name="Elewa A."/>
            <person name="Iarovenko S."/>
            <person name="Subramanian E."/>
            <person name="Araus A.J."/>
            <person name="Petzold A."/>
            <person name="Susuki M."/>
            <person name="Suzuki K.-i.T."/>
            <person name="Hayashi T."/>
            <person name="Toyoda A."/>
            <person name="Oliveira C."/>
            <person name="Osipova E."/>
            <person name="Leigh N.D."/>
            <person name="Simon A."/>
            <person name="Yun M.H."/>
        </authorList>
    </citation>
    <scope>NUCLEOTIDE SEQUENCE</scope>
    <source>
        <strain evidence="2">20211129_DDA</strain>
        <tissue evidence="2">Liver</tissue>
    </source>
</reference>
<name>A0AAV7MKA4_PLEWA</name>
<dbReference type="Pfam" id="PF11560">
    <property type="entry name" value="LAP2alpha"/>
    <property type="match status" value="1"/>
</dbReference>
<dbReference type="EMBL" id="JANPWB010000014">
    <property type="protein sequence ID" value="KAJ1100640.1"/>
    <property type="molecule type" value="Genomic_DNA"/>
</dbReference>
<dbReference type="Gene3D" id="1.10.287.3160">
    <property type="match status" value="1"/>
</dbReference>
<feature type="domain" description="Lamina-associated polypeptide 2 alpha C-terminal" evidence="1">
    <location>
        <begin position="15"/>
        <end position="150"/>
    </location>
</feature>